<reference evidence="1" key="2">
    <citation type="submission" date="2020-09" db="EMBL/GenBank/DDBJ databases">
        <authorList>
            <person name="Sun Q."/>
            <person name="Zhou Y."/>
        </authorList>
    </citation>
    <scope>NUCLEOTIDE SEQUENCE</scope>
    <source>
        <strain evidence="1">CGMCC 1.15448</strain>
    </source>
</reference>
<reference evidence="1" key="1">
    <citation type="journal article" date="2014" name="Int. J. Syst. Evol. Microbiol.">
        <title>Complete genome sequence of Corynebacterium casei LMG S-19264T (=DSM 44701T), isolated from a smear-ripened cheese.</title>
        <authorList>
            <consortium name="US DOE Joint Genome Institute (JGI-PGF)"/>
            <person name="Walter F."/>
            <person name="Albersmeier A."/>
            <person name="Kalinowski J."/>
            <person name="Ruckert C."/>
        </authorList>
    </citation>
    <scope>NUCLEOTIDE SEQUENCE</scope>
    <source>
        <strain evidence="1">CGMCC 1.15448</strain>
    </source>
</reference>
<dbReference type="AlphaFoldDB" id="A0A8J2XWV8"/>
<dbReference type="Proteomes" id="UP000607559">
    <property type="component" value="Unassembled WGS sequence"/>
</dbReference>
<keyword evidence="2" id="KW-1185">Reference proteome</keyword>
<dbReference type="RefSeq" id="WP_188938295.1">
    <property type="nucleotide sequence ID" value="NZ_BMJC01000009.1"/>
</dbReference>
<protein>
    <submittedName>
        <fullName evidence="1">Uncharacterized protein</fullName>
    </submittedName>
</protein>
<evidence type="ECO:0000313" key="1">
    <source>
        <dbReference type="EMBL" id="GGB26132.1"/>
    </source>
</evidence>
<proteinExistence type="predicted"/>
<gene>
    <name evidence="1" type="ORF">GCM10011511_57630</name>
</gene>
<comment type="caution">
    <text evidence="1">The sequence shown here is derived from an EMBL/GenBank/DDBJ whole genome shotgun (WGS) entry which is preliminary data.</text>
</comment>
<dbReference type="EMBL" id="BMJC01000009">
    <property type="protein sequence ID" value="GGB26132.1"/>
    <property type="molecule type" value="Genomic_DNA"/>
</dbReference>
<sequence length="235" mass="26610">MDELDDPGDSCVKACLFAELPVSENSIADIFFVIRERPDNTWYIHGMLAWVQIPTIRSENGFMDVHSTYLLPQGPLPTADQIARDLQSLVSLEESVDFFYIKNDLENQLARIGFYNSVELLRSARHSEGFTYLESSQPIADGGPYGDESVHFEFIIVVDKSAGTARLSIIKAFLESHSPNAAAIKEQTEAAFYPLNNQFHHKDAMIQEVRARMTPDISLDKALVMYLFKTNRIMR</sequence>
<name>A0A8J2XWV8_9BACT</name>
<accession>A0A8J2XWV8</accession>
<evidence type="ECO:0000313" key="2">
    <source>
        <dbReference type="Proteomes" id="UP000607559"/>
    </source>
</evidence>
<organism evidence="1 2">
    <name type="scientific">Puia dinghuensis</name>
    <dbReference type="NCBI Taxonomy" id="1792502"/>
    <lineage>
        <taxon>Bacteria</taxon>
        <taxon>Pseudomonadati</taxon>
        <taxon>Bacteroidota</taxon>
        <taxon>Chitinophagia</taxon>
        <taxon>Chitinophagales</taxon>
        <taxon>Chitinophagaceae</taxon>
        <taxon>Puia</taxon>
    </lineage>
</organism>